<accession>A0ABZ1LKG9</accession>
<organism evidence="2 3">
    <name type="scientific">Streptomyces zaomyceticus</name>
    <dbReference type="NCBI Taxonomy" id="68286"/>
    <lineage>
        <taxon>Bacteria</taxon>
        <taxon>Bacillati</taxon>
        <taxon>Actinomycetota</taxon>
        <taxon>Actinomycetes</taxon>
        <taxon>Kitasatosporales</taxon>
        <taxon>Streptomycetaceae</taxon>
        <taxon>Streptomyces</taxon>
    </lineage>
</organism>
<dbReference type="SUPFAM" id="SSF52540">
    <property type="entry name" value="P-loop containing nucleoside triphosphate hydrolases"/>
    <property type="match status" value="1"/>
</dbReference>
<evidence type="ECO:0000313" key="3">
    <source>
        <dbReference type="Proteomes" id="UP001622594"/>
    </source>
</evidence>
<dbReference type="InterPro" id="IPR027417">
    <property type="entry name" value="P-loop_NTPase"/>
</dbReference>
<protein>
    <recommendedName>
        <fullName evidence="4">ATP-dependent exonuclease SbcCD, C subunit-like protein</fullName>
    </recommendedName>
</protein>
<dbReference type="RefSeq" id="WP_406336303.1">
    <property type="nucleotide sequence ID" value="NZ_CP108188.1"/>
</dbReference>
<dbReference type="Pfam" id="PF13555">
    <property type="entry name" value="AAA_29"/>
    <property type="match status" value="1"/>
</dbReference>
<evidence type="ECO:0000313" key="2">
    <source>
        <dbReference type="EMBL" id="WTR73579.1"/>
    </source>
</evidence>
<dbReference type="EMBL" id="CP108188">
    <property type="protein sequence ID" value="WTR73579.1"/>
    <property type="molecule type" value="Genomic_DNA"/>
</dbReference>
<keyword evidence="1" id="KW-0175">Coiled coil</keyword>
<dbReference type="Pfam" id="PF13558">
    <property type="entry name" value="SbcC_Walker_B"/>
    <property type="match status" value="1"/>
</dbReference>
<dbReference type="Gene3D" id="3.40.1140.10">
    <property type="match status" value="1"/>
</dbReference>
<sequence length="1143" mass="127244">MTLTASPAPLVPRQSTADPGTFGVGPGYRLARLEVLNWGTFHRTNCAFTIDGRSVLLTGGVGSGKSTLVDAMTTLLLPAHKIAYNKAAGAGAKERDLRSYVLGHYKNERVEATGSTRPVGLRDASSYSVILGVFTNYALGTHFTLAQVFYWTSETSPGQPERFYLTSGTPLSIDADFTGFGTDIADLRRQLKQRGATIHGSTYTQYGKALRRGLGIPSEQALDLFHQTVSMKAVGSLDEFVRDRMLEPFDAAAAVDKIVGHFDALTASHDEVVLARQMIEHLAPIIEACGRHDTVQGEINALVERREKVPAFFAQHRHRLLAMRSETLATRTGELADLQERREKHLDRLRETADGLRRRIDGAGGEKLVSLAGRIDELGRERERRRKRAAEHEEWLTQAGLEPVTDAASFRERFGQIATARTKAHEQEQLDRQELGDLAVARRDNTQATDEVRREITSLQQQRSSIPARLVDLRHELADAVGLADEELPFAGELIQVREDEAAWAGTAERVLRGFALSLLVPHTHYQTVSEWVNGRHLGLKLVYYHVPAHTTATALPGDRTVLAGKLELKEDSWAHAWLAAQLSSRADYLCAHDLGTFTQATGPVVTRQGLVKSSGGRHEKNDAHRIDDRRNWVLGWSNQAKLDALLTEAARLTSESATITERTRQVERRQKARAGVSAALTLLASVEDHTDLDWHTVIAEIEQLEQQKKILETEVGLDKLTGELEQVKTDLAESGKVFSAGQEELGGLRHDTQRVTAQLDKTAAFLATCDLDAMAKHVQALTPFLPPTDGDEQSRLELLEDKEREAEAALLRAGDKRQEALRRLGNQTSALMTAFRTKYPVHTSELDNSVESAAGYRALHLRLTDEDLPRFEERFLRYLRTNVLRDVAGFQAKLGAQEELIRERIDLINTSLAAIDYNPGRYVRLNAAATLNVEIREFQRDLRACTTGVLATDTDTAYTEEKFLQVKRLIDRFKGRPEFTRIDAEWTARVTDVRRWFTFSASELNRADNTEHEVYSDSGGKSGGQKEKLAYTILAASLAYQFRIDPTAPKAKTFHFVVIDEAFGRGDDASAHFALDLFQRLGLQLLVVTPLQKLHVIEPHVTRVGYVDRPEGTRSRLSTLTIEEYRAQKAAARQAGTTEAQP</sequence>
<gene>
    <name evidence="2" type="ORF">OG814_31960</name>
</gene>
<keyword evidence="3" id="KW-1185">Reference proteome</keyword>
<proteinExistence type="predicted"/>
<name>A0ABZ1LKG9_9ACTN</name>
<dbReference type="Proteomes" id="UP001622594">
    <property type="component" value="Chromosome"/>
</dbReference>
<reference evidence="2 3" key="1">
    <citation type="submission" date="2022-10" db="EMBL/GenBank/DDBJ databases">
        <title>The complete genomes of actinobacterial strains from the NBC collection.</title>
        <authorList>
            <person name="Joergensen T.S."/>
            <person name="Alvarez Arevalo M."/>
            <person name="Sterndorff E.B."/>
            <person name="Faurdal D."/>
            <person name="Vuksanovic O."/>
            <person name="Mourched A.-S."/>
            <person name="Charusanti P."/>
            <person name="Shaw S."/>
            <person name="Blin K."/>
            <person name="Weber T."/>
        </authorList>
    </citation>
    <scope>NUCLEOTIDE SEQUENCE [LARGE SCALE GENOMIC DNA]</scope>
    <source>
        <strain evidence="2 3">NBC_00123</strain>
    </source>
</reference>
<evidence type="ECO:0000256" key="1">
    <source>
        <dbReference type="SAM" id="Coils"/>
    </source>
</evidence>
<feature type="coiled-coil region" evidence="1">
    <location>
        <begin position="339"/>
        <end position="366"/>
    </location>
</feature>
<evidence type="ECO:0008006" key="4">
    <source>
        <dbReference type="Google" id="ProtNLM"/>
    </source>
</evidence>